<dbReference type="EMBL" id="MU157860">
    <property type="protein sequence ID" value="KAF9527585.1"/>
    <property type="molecule type" value="Genomic_DNA"/>
</dbReference>
<dbReference type="Proteomes" id="UP000807306">
    <property type="component" value="Unassembled WGS sequence"/>
</dbReference>
<accession>A0A9P6JPH6</accession>
<comment type="caution">
    <text evidence="1">The sequence shown here is derived from an EMBL/GenBank/DDBJ whole genome shotgun (WGS) entry which is preliminary data.</text>
</comment>
<protein>
    <submittedName>
        <fullName evidence="1">Uncharacterized protein</fullName>
    </submittedName>
</protein>
<reference evidence="1" key="1">
    <citation type="submission" date="2020-11" db="EMBL/GenBank/DDBJ databases">
        <authorList>
            <consortium name="DOE Joint Genome Institute"/>
            <person name="Ahrendt S."/>
            <person name="Riley R."/>
            <person name="Andreopoulos W."/>
            <person name="Labutti K."/>
            <person name="Pangilinan J."/>
            <person name="Ruiz-Duenas F.J."/>
            <person name="Barrasa J.M."/>
            <person name="Sanchez-Garcia M."/>
            <person name="Camarero S."/>
            <person name="Miyauchi S."/>
            <person name="Serrano A."/>
            <person name="Linde D."/>
            <person name="Babiker R."/>
            <person name="Drula E."/>
            <person name="Ayuso-Fernandez I."/>
            <person name="Pacheco R."/>
            <person name="Padilla G."/>
            <person name="Ferreira P."/>
            <person name="Barriuso J."/>
            <person name="Kellner H."/>
            <person name="Castanera R."/>
            <person name="Alfaro M."/>
            <person name="Ramirez L."/>
            <person name="Pisabarro A.G."/>
            <person name="Kuo A."/>
            <person name="Tritt A."/>
            <person name="Lipzen A."/>
            <person name="He G."/>
            <person name="Yan M."/>
            <person name="Ng V."/>
            <person name="Cullen D."/>
            <person name="Martin F."/>
            <person name="Rosso M.-N."/>
            <person name="Henrissat B."/>
            <person name="Hibbett D."/>
            <person name="Martinez A.T."/>
            <person name="Grigoriev I.V."/>
        </authorList>
    </citation>
    <scope>NUCLEOTIDE SEQUENCE</scope>
    <source>
        <strain evidence="1">CBS 506.95</strain>
    </source>
</reference>
<keyword evidence="2" id="KW-1185">Reference proteome</keyword>
<proteinExistence type="predicted"/>
<evidence type="ECO:0000313" key="2">
    <source>
        <dbReference type="Proteomes" id="UP000807306"/>
    </source>
</evidence>
<name>A0A9P6JPH6_9AGAR</name>
<dbReference type="AlphaFoldDB" id="A0A9P6JPH6"/>
<organism evidence="1 2">
    <name type="scientific">Crepidotus variabilis</name>
    <dbReference type="NCBI Taxonomy" id="179855"/>
    <lineage>
        <taxon>Eukaryota</taxon>
        <taxon>Fungi</taxon>
        <taxon>Dikarya</taxon>
        <taxon>Basidiomycota</taxon>
        <taxon>Agaricomycotina</taxon>
        <taxon>Agaricomycetes</taxon>
        <taxon>Agaricomycetidae</taxon>
        <taxon>Agaricales</taxon>
        <taxon>Agaricineae</taxon>
        <taxon>Crepidotaceae</taxon>
        <taxon>Crepidotus</taxon>
    </lineage>
</organism>
<evidence type="ECO:0000313" key="1">
    <source>
        <dbReference type="EMBL" id="KAF9527585.1"/>
    </source>
</evidence>
<gene>
    <name evidence="1" type="ORF">CPB83DRAFT_836549</name>
</gene>
<sequence length="156" mass="17061">MENNLPRLANYPRPDAIRAFLAPGRLFSTEVLVNGAPGIRSPNTADIASLRLSSQPITVLSLGMRFVNHSAFHDLAKFLPPLQKLAVHIAETANIGTVPKDDADVISRLMLDILPLPQFLHILGLCHVKQYKAWICSSCQIPRINVSVAGFVGKET</sequence>